<evidence type="ECO:0000313" key="2">
    <source>
        <dbReference type="Proteomes" id="UP000304864"/>
    </source>
</evidence>
<sequence length="207" mass="24775">MRSKQQPITPAIKYFFKRLEKQAHQIERQVALEHERNQPVPFDEVENFFRQIMTQNIFIFTVGVNGKPESTILSKAIFSMNKVVRVFYSTSLNDDNNGFIRIRPINSEQRIVVERLHGHRPVPELLYSSKDQCHIVRFMVRWMMRRIDWSKTKLGNLDLYKRVLEEMHLELERKLMLIDEGEEAEALREEYRKHSKLLSKNHIKAPR</sequence>
<dbReference type="Proteomes" id="UP000304864">
    <property type="component" value="Chromosome"/>
</dbReference>
<proteinExistence type="predicted"/>
<dbReference type="KEGG" id="thig:FE785_01780"/>
<reference evidence="1 2" key="1">
    <citation type="submission" date="2019-05" db="EMBL/GenBank/DDBJ databases">
        <title>Thiomicrorhabdus sediminis sp. nov, a novel sulfur-oxidizing bacterium isolated from coastal sediment.</title>
        <authorList>
            <person name="Liu X."/>
        </authorList>
    </citation>
    <scope>NUCLEOTIDE SEQUENCE [LARGE SCALE GENOMIC DNA]</scope>
    <source>
        <strain evidence="1 2">G1</strain>
    </source>
</reference>
<name>A0A4P9K449_9GAMM</name>
<evidence type="ECO:0000313" key="1">
    <source>
        <dbReference type="EMBL" id="QCU89451.1"/>
    </source>
</evidence>
<organism evidence="1 2">
    <name type="scientific">Thiomicrorhabdus sediminis</name>
    <dbReference type="NCBI Taxonomy" id="2580412"/>
    <lineage>
        <taxon>Bacteria</taxon>
        <taxon>Pseudomonadati</taxon>
        <taxon>Pseudomonadota</taxon>
        <taxon>Gammaproteobacteria</taxon>
        <taxon>Thiotrichales</taxon>
        <taxon>Piscirickettsiaceae</taxon>
        <taxon>Thiomicrorhabdus</taxon>
    </lineage>
</organism>
<protein>
    <submittedName>
        <fullName evidence="1">Uncharacterized protein</fullName>
    </submittedName>
</protein>
<dbReference type="RefSeq" id="WP_138563823.1">
    <property type="nucleotide sequence ID" value="NZ_CP040602.1"/>
</dbReference>
<dbReference type="AlphaFoldDB" id="A0A4P9K449"/>
<keyword evidence="2" id="KW-1185">Reference proteome</keyword>
<dbReference type="EMBL" id="CP040602">
    <property type="protein sequence ID" value="QCU89451.1"/>
    <property type="molecule type" value="Genomic_DNA"/>
</dbReference>
<gene>
    <name evidence="1" type="ORF">FE785_01780</name>
</gene>
<accession>A0A4P9K449</accession>
<dbReference type="OrthoDB" id="5611971at2"/>